<dbReference type="OrthoDB" id="3945418at2759"/>
<dbReference type="GO" id="GO:0020037">
    <property type="term" value="F:heme binding"/>
    <property type="evidence" value="ECO:0007669"/>
    <property type="project" value="InterPro"/>
</dbReference>
<evidence type="ECO:0000256" key="3">
    <source>
        <dbReference type="ARBA" id="ARBA00022723"/>
    </source>
</evidence>
<organism evidence="8 12">
    <name type="scientific">Didymodactylos carnosus</name>
    <dbReference type="NCBI Taxonomy" id="1234261"/>
    <lineage>
        <taxon>Eukaryota</taxon>
        <taxon>Metazoa</taxon>
        <taxon>Spiralia</taxon>
        <taxon>Gnathifera</taxon>
        <taxon>Rotifera</taxon>
        <taxon>Eurotatoria</taxon>
        <taxon>Bdelloidea</taxon>
        <taxon>Philodinida</taxon>
        <taxon>Philodinidae</taxon>
        <taxon>Didymodactylos</taxon>
    </lineage>
</organism>
<dbReference type="Proteomes" id="UP000681722">
    <property type="component" value="Unassembled WGS sequence"/>
</dbReference>
<dbReference type="InterPro" id="IPR002403">
    <property type="entry name" value="Cyt_P450_E_grp-IV"/>
</dbReference>
<dbReference type="EMBL" id="CAJNOQ010002413">
    <property type="protein sequence ID" value="CAF0957041.1"/>
    <property type="molecule type" value="Genomic_DNA"/>
</dbReference>
<dbReference type="AlphaFoldDB" id="A0A814DKK9"/>
<dbReference type="Proteomes" id="UP000682733">
    <property type="component" value="Unassembled WGS sequence"/>
</dbReference>
<dbReference type="PANTHER" id="PTHR24304">
    <property type="entry name" value="CYTOCHROME P450 FAMILY 7"/>
    <property type="match status" value="1"/>
</dbReference>
<keyword evidence="12" id="KW-1185">Reference proteome</keyword>
<evidence type="ECO:0008006" key="13">
    <source>
        <dbReference type="Google" id="ProtNLM"/>
    </source>
</evidence>
<protein>
    <recommendedName>
        <fullName evidence="13">Cytochrome P450</fullName>
    </recommendedName>
</protein>
<dbReference type="GO" id="GO:0008202">
    <property type="term" value="P:steroid metabolic process"/>
    <property type="evidence" value="ECO:0007669"/>
    <property type="project" value="UniProtKB-KW"/>
</dbReference>
<dbReference type="SUPFAM" id="SSF48264">
    <property type="entry name" value="Cytochrome P450"/>
    <property type="match status" value="1"/>
</dbReference>
<feature type="binding site" description="axial binding residue" evidence="6">
    <location>
        <position position="384"/>
    </location>
    <ligand>
        <name>heme</name>
        <dbReference type="ChEBI" id="CHEBI:30413"/>
    </ligand>
    <ligandPart>
        <name>Fe</name>
        <dbReference type="ChEBI" id="CHEBI:18248"/>
    </ligandPart>
</feature>
<dbReference type="EMBL" id="CAJOBC010002413">
    <property type="protein sequence ID" value="CAF3731976.1"/>
    <property type="molecule type" value="Genomic_DNA"/>
</dbReference>
<keyword evidence="5" id="KW-0753">Steroid metabolism</keyword>
<evidence type="ECO:0000313" key="11">
    <source>
        <dbReference type="EMBL" id="CAF3740549.1"/>
    </source>
</evidence>
<dbReference type="InterPro" id="IPR050529">
    <property type="entry name" value="CYP450_sterol_14alpha_dmase"/>
</dbReference>
<dbReference type="GO" id="GO:0016705">
    <property type="term" value="F:oxidoreductase activity, acting on paired donors, with incorporation or reduction of molecular oxygen"/>
    <property type="evidence" value="ECO:0007669"/>
    <property type="project" value="InterPro"/>
</dbReference>
<evidence type="ECO:0000313" key="9">
    <source>
        <dbReference type="EMBL" id="CAF0968930.1"/>
    </source>
</evidence>
<dbReference type="EMBL" id="CAJOBA010005340">
    <property type="protein sequence ID" value="CAF3740549.1"/>
    <property type="molecule type" value="Genomic_DNA"/>
</dbReference>
<gene>
    <name evidence="8" type="ORF">GPM918_LOCUS11554</name>
    <name evidence="9" type="ORF">OVA965_LOCUS12996</name>
    <name evidence="10" type="ORF">SRO942_LOCUS11555</name>
    <name evidence="11" type="ORF">TMI583_LOCUS13000</name>
</gene>
<evidence type="ECO:0000256" key="1">
    <source>
        <dbReference type="ARBA" id="ARBA00010617"/>
    </source>
</evidence>
<evidence type="ECO:0000313" key="10">
    <source>
        <dbReference type="EMBL" id="CAF3731976.1"/>
    </source>
</evidence>
<accession>A0A814DKK9</accession>
<keyword evidence="2 6" id="KW-0349">Heme</keyword>
<evidence type="ECO:0000256" key="7">
    <source>
        <dbReference type="SAM" id="MobiDB-lite"/>
    </source>
</evidence>
<dbReference type="Proteomes" id="UP000677228">
    <property type="component" value="Unassembled WGS sequence"/>
</dbReference>
<feature type="compositionally biased region" description="Basic and acidic residues" evidence="7">
    <location>
        <begin position="354"/>
        <end position="372"/>
    </location>
</feature>
<comment type="cofactor">
    <cofactor evidence="6">
        <name>heme</name>
        <dbReference type="ChEBI" id="CHEBI:30413"/>
    </cofactor>
</comment>
<keyword evidence="3 6" id="KW-0479">Metal-binding</keyword>
<sequence length="443" mass="51975">MLDIESAINKWRAKYGDQFTVRIFGRYFTFVTKHSDLKKYYNASEEMLSLSRAGQFIVGSAYPENQYLTEYDTIPYIQNILSSHRLIYMSSNIQAIAHDYFNKNNGKFWLENGDEAVVDLFDFFYRLILRTNSMNFISRRVYKDHVEELIKLYIILDVEKNALNPVVHGLKRRLGLKSDRDAAWEHWVRIMMPDIEQCLQMIDDHIEPANYDTVYETVKYAKEELEKRGKPFTPRLVAYFTFTTFFPAQFNTYITAAFVIIEWIRHEHDEIGRRIREEIDRAPPTGEFTIEYLNSMEFVQACIYEVIRLGTDSQLSLRHAGQDVLLSNDKYIPSGNLVAIPVTRAHDLYTNPDKFDPERHLAPRQENKRDPYRVAPFGRGKHPCTGERYVKMQIKVLLIALSKMCEMKIMPESINFEATINRKQLVGLSRPTKPVFVKISKRK</sequence>
<comment type="similarity">
    <text evidence="1">Belongs to the cytochrome P450 family.</text>
</comment>
<evidence type="ECO:0000313" key="12">
    <source>
        <dbReference type="Proteomes" id="UP000663829"/>
    </source>
</evidence>
<dbReference type="Proteomes" id="UP000663829">
    <property type="component" value="Unassembled WGS sequence"/>
</dbReference>
<dbReference type="Gene3D" id="1.10.630.10">
    <property type="entry name" value="Cytochrome P450"/>
    <property type="match status" value="1"/>
</dbReference>
<reference evidence="8" key="1">
    <citation type="submission" date="2021-02" db="EMBL/GenBank/DDBJ databases">
        <authorList>
            <person name="Nowell W R."/>
        </authorList>
    </citation>
    <scope>NUCLEOTIDE SEQUENCE</scope>
</reference>
<dbReference type="EMBL" id="CAJNOK010005334">
    <property type="protein sequence ID" value="CAF0968930.1"/>
    <property type="molecule type" value="Genomic_DNA"/>
</dbReference>
<dbReference type="InterPro" id="IPR036396">
    <property type="entry name" value="Cyt_P450_sf"/>
</dbReference>
<dbReference type="PANTHER" id="PTHR24304:SF2">
    <property type="entry name" value="24-HYDROXYCHOLESTEROL 7-ALPHA-HYDROXYLASE"/>
    <property type="match status" value="1"/>
</dbReference>
<name>A0A814DKK9_9BILA</name>
<keyword evidence="5" id="KW-0443">Lipid metabolism</keyword>
<comment type="caution">
    <text evidence="8">The sequence shown here is derived from an EMBL/GenBank/DDBJ whole genome shotgun (WGS) entry which is preliminary data.</text>
</comment>
<feature type="region of interest" description="Disordered" evidence="7">
    <location>
        <begin position="354"/>
        <end position="377"/>
    </location>
</feature>
<evidence type="ECO:0000256" key="5">
    <source>
        <dbReference type="ARBA" id="ARBA00023221"/>
    </source>
</evidence>
<evidence type="ECO:0000256" key="2">
    <source>
        <dbReference type="ARBA" id="ARBA00022617"/>
    </source>
</evidence>
<keyword evidence="4 6" id="KW-0408">Iron</keyword>
<dbReference type="GO" id="GO:0005506">
    <property type="term" value="F:iron ion binding"/>
    <property type="evidence" value="ECO:0007669"/>
    <property type="project" value="InterPro"/>
</dbReference>
<dbReference type="GO" id="GO:0004497">
    <property type="term" value="F:monooxygenase activity"/>
    <property type="evidence" value="ECO:0007669"/>
    <property type="project" value="InterPro"/>
</dbReference>
<evidence type="ECO:0000313" key="8">
    <source>
        <dbReference type="EMBL" id="CAF0957041.1"/>
    </source>
</evidence>
<evidence type="ECO:0000256" key="4">
    <source>
        <dbReference type="ARBA" id="ARBA00023004"/>
    </source>
</evidence>
<proteinExistence type="inferred from homology"/>
<dbReference type="PRINTS" id="PR00465">
    <property type="entry name" value="EP450IV"/>
</dbReference>
<dbReference type="Pfam" id="PF00067">
    <property type="entry name" value="p450"/>
    <property type="match status" value="1"/>
</dbReference>
<dbReference type="InterPro" id="IPR001128">
    <property type="entry name" value="Cyt_P450"/>
</dbReference>
<evidence type="ECO:0000256" key="6">
    <source>
        <dbReference type="PIRSR" id="PIRSR602403-1"/>
    </source>
</evidence>